<dbReference type="AlphaFoldDB" id="A0AAE3T9C0"/>
<dbReference type="Gene3D" id="2.40.50.100">
    <property type="match status" value="1"/>
</dbReference>
<dbReference type="PANTHER" id="PTHR30469">
    <property type="entry name" value="MULTIDRUG RESISTANCE PROTEIN MDTA"/>
    <property type="match status" value="1"/>
</dbReference>
<gene>
    <name evidence="6" type="ORF">P1J78_14830</name>
</gene>
<evidence type="ECO:0000256" key="1">
    <source>
        <dbReference type="ARBA" id="ARBA00009477"/>
    </source>
</evidence>
<accession>A0AAE3T9C0</accession>
<reference evidence="6" key="1">
    <citation type="submission" date="2023-03" db="EMBL/GenBank/DDBJ databases">
        <title>Multiphase analysis and comparison of six strains from genera Psychromarinibacter, Lutimaribacter, and Maritimibacter, including a novel species: Psychromarinibacter sediminicola sp. nov.</title>
        <authorList>
            <person name="Wang Y.-H."/>
            <person name="Ye M.-Q."/>
            <person name="Du Z.-J."/>
        </authorList>
    </citation>
    <scope>NUCLEOTIDE SEQUENCE</scope>
    <source>
        <strain evidence="6">C21-152</strain>
    </source>
</reference>
<dbReference type="Gene3D" id="1.10.287.470">
    <property type="entry name" value="Helix hairpin bin"/>
    <property type="match status" value="1"/>
</dbReference>
<proteinExistence type="inferred from homology"/>
<dbReference type="SUPFAM" id="SSF111369">
    <property type="entry name" value="HlyD-like secretion proteins"/>
    <property type="match status" value="1"/>
</dbReference>
<feature type="compositionally biased region" description="Basic and acidic residues" evidence="3">
    <location>
        <begin position="369"/>
        <end position="383"/>
    </location>
</feature>
<dbReference type="Pfam" id="PF25954">
    <property type="entry name" value="Beta-barrel_RND_2"/>
    <property type="match status" value="1"/>
</dbReference>
<evidence type="ECO:0000313" key="7">
    <source>
        <dbReference type="Proteomes" id="UP001220964"/>
    </source>
</evidence>
<comment type="caution">
    <text evidence="6">The sequence shown here is derived from an EMBL/GenBank/DDBJ whole genome shotgun (WGS) entry which is preliminary data.</text>
</comment>
<organism evidence="6 7">
    <name type="scientific">Psychromarinibacter sediminicola</name>
    <dbReference type="NCBI Taxonomy" id="3033385"/>
    <lineage>
        <taxon>Bacteria</taxon>
        <taxon>Pseudomonadati</taxon>
        <taxon>Pseudomonadota</taxon>
        <taxon>Alphaproteobacteria</taxon>
        <taxon>Rhodobacterales</taxon>
        <taxon>Paracoccaceae</taxon>
        <taxon>Psychromarinibacter</taxon>
    </lineage>
</organism>
<dbReference type="InterPro" id="IPR058792">
    <property type="entry name" value="Beta-barrel_RND_2"/>
</dbReference>
<sequence>MSEKPDAERATARADLTFETDPGAARSLWTACAILLAILLWMGSGFVRTDPPASEPAEAAAPPPSSVVVRESVAEPVPMSFSAQGQALPERDTEIVTEASGTVASVPVSKGQVVARGAVIAQLNADSAEAALAQAEEERDRAQRELDNATTLRDRGVGTVDRVAEARATLAAAESQVSAARDTLDTLTVTAPFAGRIEDLMINDGEYAAAGDPVARLVDNHPITVAFEIPQQNRAGIETGSPAEVRFVTGQTREGEVTFVGTAASPETRTFLAEVQVPNEDGAILAGVSAEVTIRTGEETAHFVDASVVSLNPEGRTGIKTVVDGVVQFHEVDLINAEIGGLWATGLPETAQIIVVGQGFVREGEAVRVQRDDAPGRSEHAGLEEQGEADQ</sequence>
<feature type="region of interest" description="Disordered" evidence="3">
    <location>
        <begin position="369"/>
        <end position="391"/>
    </location>
</feature>
<feature type="domain" description="CusB-like beta-barrel" evidence="4">
    <location>
        <begin position="225"/>
        <end position="296"/>
    </location>
</feature>
<name>A0AAE3T9C0_9RHOB</name>
<dbReference type="Proteomes" id="UP001220964">
    <property type="component" value="Unassembled WGS sequence"/>
</dbReference>
<dbReference type="NCBIfam" id="TIGR01730">
    <property type="entry name" value="RND_mfp"/>
    <property type="match status" value="1"/>
</dbReference>
<comment type="similarity">
    <text evidence="1">Belongs to the membrane fusion protein (MFP) (TC 8.A.1) family.</text>
</comment>
<evidence type="ECO:0000259" key="5">
    <source>
        <dbReference type="Pfam" id="PF25973"/>
    </source>
</evidence>
<keyword evidence="7" id="KW-1185">Reference proteome</keyword>
<evidence type="ECO:0000259" key="4">
    <source>
        <dbReference type="Pfam" id="PF25954"/>
    </source>
</evidence>
<dbReference type="InterPro" id="IPR006143">
    <property type="entry name" value="RND_pump_MFP"/>
</dbReference>
<evidence type="ECO:0000313" key="6">
    <source>
        <dbReference type="EMBL" id="MDF0602017.1"/>
    </source>
</evidence>
<evidence type="ECO:0000256" key="2">
    <source>
        <dbReference type="SAM" id="Coils"/>
    </source>
</evidence>
<dbReference type="Pfam" id="PF25973">
    <property type="entry name" value="BSH_CzcB"/>
    <property type="match status" value="1"/>
</dbReference>
<dbReference type="GO" id="GO:1990281">
    <property type="term" value="C:efflux pump complex"/>
    <property type="evidence" value="ECO:0007669"/>
    <property type="project" value="TreeGrafter"/>
</dbReference>
<dbReference type="Gene3D" id="2.40.420.20">
    <property type="match status" value="1"/>
</dbReference>
<dbReference type="PANTHER" id="PTHR30469:SF29">
    <property type="entry name" value="BLR2860 PROTEIN"/>
    <property type="match status" value="1"/>
</dbReference>
<dbReference type="InterPro" id="IPR058647">
    <property type="entry name" value="BSH_CzcB-like"/>
</dbReference>
<dbReference type="GO" id="GO:0015562">
    <property type="term" value="F:efflux transmembrane transporter activity"/>
    <property type="evidence" value="ECO:0007669"/>
    <property type="project" value="TreeGrafter"/>
</dbReference>
<evidence type="ECO:0000256" key="3">
    <source>
        <dbReference type="SAM" id="MobiDB-lite"/>
    </source>
</evidence>
<protein>
    <submittedName>
        <fullName evidence="6">Efflux RND transporter periplasmic adaptor subunit</fullName>
    </submittedName>
</protein>
<feature type="domain" description="CzcB-like barrel-sandwich hybrid" evidence="5">
    <location>
        <begin position="93"/>
        <end position="217"/>
    </location>
</feature>
<dbReference type="RefSeq" id="WP_275568154.1">
    <property type="nucleotide sequence ID" value="NZ_JARGYC010000039.1"/>
</dbReference>
<keyword evidence="2" id="KW-0175">Coiled coil</keyword>
<dbReference type="Gene3D" id="2.40.30.170">
    <property type="match status" value="1"/>
</dbReference>
<feature type="coiled-coil region" evidence="2">
    <location>
        <begin position="118"/>
        <end position="183"/>
    </location>
</feature>
<dbReference type="EMBL" id="JARGYC010000039">
    <property type="protein sequence ID" value="MDF0602017.1"/>
    <property type="molecule type" value="Genomic_DNA"/>
</dbReference>